<reference evidence="1 2" key="1">
    <citation type="submission" date="2018-08" db="EMBL/GenBank/DDBJ databases">
        <title>A genome reference for cultivated species of the human gut microbiota.</title>
        <authorList>
            <person name="Zou Y."/>
            <person name="Xue W."/>
            <person name="Luo G."/>
        </authorList>
    </citation>
    <scope>NUCLEOTIDE SEQUENCE [LARGE SCALE GENOMIC DNA]</scope>
    <source>
        <strain evidence="1 2">AF18-46</strain>
    </source>
</reference>
<comment type="caution">
    <text evidence="1">The sequence shown here is derived from an EMBL/GenBank/DDBJ whole genome shotgun (WGS) entry which is preliminary data.</text>
</comment>
<name>A0A412PHP3_9FIRM</name>
<evidence type="ECO:0000313" key="2">
    <source>
        <dbReference type="Proteomes" id="UP000284731"/>
    </source>
</evidence>
<proteinExistence type="predicted"/>
<gene>
    <name evidence="1" type="ORF">DWX20_01120</name>
</gene>
<evidence type="ECO:0000313" key="1">
    <source>
        <dbReference type="EMBL" id="RGT57678.1"/>
    </source>
</evidence>
<accession>A0A412PHP3</accession>
<dbReference type="AlphaFoldDB" id="A0A412PHP3"/>
<organism evidence="1 2">
    <name type="scientific">Solobacterium moorei</name>
    <dbReference type="NCBI Taxonomy" id="102148"/>
    <lineage>
        <taxon>Bacteria</taxon>
        <taxon>Bacillati</taxon>
        <taxon>Bacillota</taxon>
        <taxon>Erysipelotrichia</taxon>
        <taxon>Erysipelotrichales</taxon>
        <taxon>Erysipelotrichaceae</taxon>
        <taxon>Solobacterium</taxon>
    </lineage>
</organism>
<dbReference type="RefSeq" id="WP_118764159.1">
    <property type="nucleotide sequence ID" value="NZ_CABJCF010000001.1"/>
</dbReference>
<protein>
    <submittedName>
        <fullName evidence="1">Uncharacterized protein</fullName>
    </submittedName>
</protein>
<sequence length="233" mass="26777">MRVAELNFTVMYQKYITIEADDLTELLKDKIEVHQDDCYAVCSAYCTEDGMLMFNVLSIGNSWETCLRGMDDPEMLGFFTMEQVFNREVRVVNETVQMVKKNASWIEKTETKDEDLRRLRKDERLDALRDPFYPDTVLAGVMHGSIIREITIRLIGIHGPFVVGEVDEEPSQEIGLHFTDKVWAIPYYTDDEAHLIILFGGETLSEEESEVLEKIVNETEKLGIDFSGISMKS</sequence>
<dbReference type="EMBL" id="QRWX01000001">
    <property type="protein sequence ID" value="RGT57678.1"/>
    <property type="molecule type" value="Genomic_DNA"/>
</dbReference>
<dbReference type="Proteomes" id="UP000284731">
    <property type="component" value="Unassembled WGS sequence"/>
</dbReference>